<dbReference type="RefSeq" id="WP_092597903.1">
    <property type="nucleotide sequence ID" value="NZ_FNJR01000002.1"/>
</dbReference>
<gene>
    <name evidence="1" type="ORF">SAMN04487905_102268</name>
</gene>
<dbReference type="STRING" id="405564.SAMN04487905_102268"/>
<sequence>MLDEIRGQLQQITDTAPAGELQAIRTTLDELRALLHQMAGTSTNDDVHQASRLFGLAHDKTGEAVQALMYALEHVRSFSAVL</sequence>
<name>A0A1H0QKD6_9ACTN</name>
<reference evidence="2" key="1">
    <citation type="submission" date="2016-10" db="EMBL/GenBank/DDBJ databases">
        <authorList>
            <person name="Varghese N."/>
            <person name="Submissions S."/>
        </authorList>
    </citation>
    <scope>NUCLEOTIDE SEQUENCE [LARGE SCALE GENOMIC DNA]</scope>
    <source>
        <strain evidence="2">DSM 46732</strain>
    </source>
</reference>
<dbReference type="AlphaFoldDB" id="A0A1H0QKD6"/>
<accession>A0A1H0QKD6</accession>
<dbReference type="EMBL" id="FNJR01000002">
    <property type="protein sequence ID" value="SDP17535.1"/>
    <property type="molecule type" value="Genomic_DNA"/>
</dbReference>
<proteinExistence type="predicted"/>
<dbReference type="OrthoDB" id="5194674at2"/>
<organism evidence="1 2">
    <name type="scientific">Actinopolyspora xinjiangensis</name>
    <dbReference type="NCBI Taxonomy" id="405564"/>
    <lineage>
        <taxon>Bacteria</taxon>
        <taxon>Bacillati</taxon>
        <taxon>Actinomycetota</taxon>
        <taxon>Actinomycetes</taxon>
        <taxon>Actinopolysporales</taxon>
        <taxon>Actinopolysporaceae</taxon>
        <taxon>Actinopolyspora</taxon>
    </lineage>
</organism>
<dbReference type="Proteomes" id="UP000199497">
    <property type="component" value="Unassembled WGS sequence"/>
</dbReference>
<evidence type="ECO:0000313" key="1">
    <source>
        <dbReference type="EMBL" id="SDP17535.1"/>
    </source>
</evidence>
<protein>
    <submittedName>
        <fullName evidence="1">Uncharacterized protein</fullName>
    </submittedName>
</protein>
<evidence type="ECO:0000313" key="2">
    <source>
        <dbReference type="Proteomes" id="UP000199497"/>
    </source>
</evidence>
<keyword evidence="2" id="KW-1185">Reference proteome</keyword>